<dbReference type="SUPFAM" id="SSF51261">
    <property type="entry name" value="Duplicated hybrid motif"/>
    <property type="match status" value="1"/>
</dbReference>
<dbReference type="RefSeq" id="WP_057769670.1">
    <property type="nucleotide sequence ID" value="NZ_JQAT01000001.1"/>
</dbReference>
<dbReference type="OrthoDB" id="2137849at2"/>
<dbReference type="Proteomes" id="UP000051751">
    <property type="component" value="Unassembled WGS sequence"/>
</dbReference>
<reference evidence="6 7" key="1">
    <citation type="journal article" date="2015" name="Genome Announc.">
        <title>Expanding the biotechnology potential of lactobacilli through comparative genomics of 213 strains and associated genera.</title>
        <authorList>
            <person name="Sun Z."/>
            <person name="Harris H.M."/>
            <person name="McCann A."/>
            <person name="Guo C."/>
            <person name="Argimon S."/>
            <person name="Zhang W."/>
            <person name="Yang X."/>
            <person name="Jeffery I.B."/>
            <person name="Cooney J.C."/>
            <person name="Kagawa T.F."/>
            <person name="Liu W."/>
            <person name="Song Y."/>
            <person name="Salvetti E."/>
            <person name="Wrobel A."/>
            <person name="Rasinkangas P."/>
            <person name="Parkhill J."/>
            <person name="Rea M.C."/>
            <person name="O'Sullivan O."/>
            <person name="Ritari J."/>
            <person name="Douillard F.P."/>
            <person name="Paul Ross R."/>
            <person name="Yang R."/>
            <person name="Briner A.E."/>
            <person name="Felis G.E."/>
            <person name="de Vos W.M."/>
            <person name="Barrangou R."/>
            <person name="Klaenhammer T.R."/>
            <person name="Caufield P.W."/>
            <person name="Cui Y."/>
            <person name="Zhang H."/>
            <person name="O'Toole P.W."/>
        </authorList>
    </citation>
    <scope>NUCLEOTIDE SEQUENCE [LARGE SCALE GENOMIC DNA]</scope>
    <source>
        <strain evidence="4 7">ATCC BAA-66</strain>
        <strain evidence="5 6">DSM 13344</strain>
    </source>
</reference>
<dbReference type="EMBL" id="JQAZ01000004">
    <property type="protein sequence ID" value="KRN31405.1"/>
    <property type="molecule type" value="Genomic_DNA"/>
</dbReference>
<dbReference type="Pfam" id="PF01551">
    <property type="entry name" value="Peptidase_M23"/>
    <property type="match status" value="1"/>
</dbReference>
<dbReference type="Gene3D" id="2.70.70.10">
    <property type="entry name" value="Glucose Permease (Domain IIA)"/>
    <property type="match status" value="1"/>
</dbReference>
<name>A0A0R2G395_9LACO</name>
<proteinExistence type="predicted"/>
<feature type="compositionally biased region" description="Low complexity" evidence="1">
    <location>
        <begin position="532"/>
        <end position="545"/>
    </location>
</feature>
<feature type="domain" description="Tail spike" evidence="3">
    <location>
        <begin position="114"/>
        <end position="675"/>
    </location>
</feature>
<feature type="region of interest" description="Disordered" evidence="1">
    <location>
        <begin position="532"/>
        <end position="562"/>
    </location>
</feature>
<dbReference type="InterPro" id="IPR050570">
    <property type="entry name" value="Cell_wall_metabolism_enzyme"/>
</dbReference>
<feature type="region of interest" description="Disordered" evidence="1">
    <location>
        <begin position="239"/>
        <end position="259"/>
    </location>
</feature>
<evidence type="ECO:0000313" key="6">
    <source>
        <dbReference type="Proteomes" id="UP000051645"/>
    </source>
</evidence>
<evidence type="ECO:0000313" key="5">
    <source>
        <dbReference type="EMBL" id="KRN31405.1"/>
    </source>
</evidence>
<dbReference type="PATRIC" id="fig|81857.3.peg.122"/>
<evidence type="ECO:0000256" key="1">
    <source>
        <dbReference type="SAM" id="MobiDB-lite"/>
    </source>
</evidence>
<dbReference type="STRING" id="81857.IV38_GL000117"/>
<dbReference type="Pfam" id="PF06605">
    <property type="entry name" value="Prophage_tail"/>
    <property type="match status" value="1"/>
</dbReference>
<dbReference type="PANTHER" id="PTHR21666">
    <property type="entry name" value="PEPTIDASE-RELATED"/>
    <property type="match status" value="1"/>
</dbReference>
<keyword evidence="6" id="KW-1185">Reference proteome</keyword>
<dbReference type="CDD" id="cd12797">
    <property type="entry name" value="M23_peptidase"/>
    <property type="match status" value="1"/>
</dbReference>
<dbReference type="InterPro" id="IPR010572">
    <property type="entry name" value="Tail_dom"/>
</dbReference>
<comment type="caution">
    <text evidence="5">The sequence shown here is derived from an EMBL/GenBank/DDBJ whole genome shotgun (WGS) entry which is preliminary data.</text>
</comment>
<dbReference type="PANTHER" id="PTHR21666:SF270">
    <property type="entry name" value="MUREIN HYDROLASE ACTIVATOR ENVC"/>
    <property type="match status" value="1"/>
</dbReference>
<protein>
    <recommendedName>
        <fullName evidence="8">Peptidase M23</fullName>
    </recommendedName>
</protein>
<evidence type="ECO:0000259" key="3">
    <source>
        <dbReference type="Pfam" id="PF06605"/>
    </source>
</evidence>
<feature type="domain" description="M23ase beta-sheet core" evidence="2">
    <location>
        <begin position="417"/>
        <end position="503"/>
    </location>
</feature>
<dbReference type="EMBL" id="JQAT01000001">
    <property type="protein sequence ID" value="KRN29237.1"/>
    <property type="molecule type" value="Genomic_DNA"/>
</dbReference>
<sequence>MKYTIIAYDQPDTRNGYTIHNPLVGKSVSAGTLTLKESEVNDLSLTVNQDNPLFNNVKPMQTHVEVYDEGYLIFRGRALKPTKEMKDSGQFLQTYVFEDIQSYLIDSVQRFITVKNATPKQFLQQVLDEHNAQVPDYKKFVLRNCDVTNSKDDASRQVDYATTADVIKNLLTDSIGGYIITEFKDGKNYLDYLQNPGTDHKTDTPIAISRNLKSASVAIDPSKVITRLIPLGAEVDVDIDKDSGGSSGTDLSGPTEADSSGWSKVIKFAAQVTNTELSDSALQTIINRINQESGGSESVTNNWDSNAAAGTPSTGLLQYIQPTFDFWAISPYTNINKGWDQLLAMFNDSNWLSDISAPGGWGPTGSKRFTGPLNINIYKPGTGGSWGWPFPDVGEGSFTGGQLFGVHAGGEFRPNGYHDGLDFGSVDHPGSQVHAIHGGTVIQKGYMGGLNYYFVVKSGDGLSVVYQEAFGSMGDIYVSEGQKVSTGDVVGIRTTDHLHVGITKIDFNTAVANSFSDAGCWIDPQATIKSGYSSGSSGSGSSSSSADNSGPRPKTTVADVNGGKDYIDIPDFQKEFGVINGFVTFDDIKDPTALMAAAQTWIKNQKASTNSWTVSAIELPEFDWFKVYDRYMFINPYVASEQLLTVVSKKIDLLAPQKSVLTIGDKTPRLTDYQNETEAALSEVGKLKNTIATVAGTVSSIRNGSADTDAIIESIRQAVGGVDVPQMYKDVEGILDSGKDTEKRLSTIEDDVKGYDNSFSSIEDRLTALEKKGSESNGS</sequence>
<evidence type="ECO:0000259" key="2">
    <source>
        <dbReference type="Pfam" id="PF01551"/>
    </source>
</evidence>
<organism evidence="5 6">
    <name type="scientific">Lactobacillus selangorensis</name>
    <dbReference type="NCBI Taxonomy" id="81857"/>
    <lineage>
        <taxon>Bacteria</taxon>
        <taxon>Bacillati</taxon>
        <taxon>Bacillota</taxon>
        <taxon>Bacilli</taxon>
        <taxon>Lactobacillales</taxon>
        <taxon>Lactobacillaceae</taxon>
        <taxon>Lactobacillus</taxon>
    </lineage>
</organism>
<dbReference type="InterPro" id="IPR016047">
    <property type="entry name" value="M23ase_b-sheet_dom"/>
</dbReference>
<dbReference type="GO" id="GO:0004222">
    <property type="term" value="F:metalloendopeptidase activity"/>
    <property type="evidence" value="ECO:0007669"/>
    <property type="project" value="TreeGrafter"/>
</dbReference>
<gene>
    <name evidence="4" type="ORF">IV38_GL000117</name>
    <name evidence="5" type="ORF">IV40_GL001401</name>
</gene>
<evidence type="ECO:0000313" key="4">
    <source>
        <dbReference type="EMBL" id="KRN29237.1"/>
    </source>
</evidence>
<dbReference type="InterPro" id="IPR011055">
    <property type="entry name" value="Dup_hybrid_motif"/>
</dbReference>
<accession>A0A0R2G395</accession>
<evidence type="ECO:0000313" key="7">
    <source>
        <dbReference type="Proteomes" id="UP000051751"/>
    </source>
</evidence>
<evidence type="ECO:0008006" key="8">
    <source>
        <dbReference type="Google" id="ProtNLM"/>
    </source>
</evidence>
<dbReference type="AlphaFoldDB" id="A0A0R2G395"/>
<dbReference type="Proteomes" id="UP000051645">
    <property type="component" value="Unassembled WGS sequence"/>
</dbReference>